<dbReference type="Proteomes" id="UP000030764">
    <property type="component" value="Unassembled WGS sequence"/>
</dbReference>
<evidence type="ECO:0000313" key="1">
    <source>
        <dbReference type="EMBL" id="KFD54741.1"/>
    </source>
</evidence>
<dbReference type="OrthoDB" id="6759844at2759"/>
<reference evidence="2 3" key="1">
    <citation type="journal article" date="2014" name="Nat. Genet.">
        <title>Genome and transcriptome of the porcine whipworm Trichuris suis.</title>
        <authorList>
            <person name="Jex A.R."/>
            <person name="Nejsum P."/>
            <person name="Schwarz E.M."/>
            <person name="Hu L."/>
            <person name="Young N.D."/>
            <person name="Hall R.S."/>
            <person name="Korhonen P.K."/>
            <person name="Liao S."/>
            <person name="Thamsborg S."/>
            <person name="Xia J."/>
            <person name="Xu P."/>
            <person name="Wang S."/>
            <person name="Scheerlinck J.P."/>
            <person name="Hofmann A."/>
            <person name="Sternberg P.W."/>
            <person name="Wang J."/>
            <person name="Gasser R.B."/>
        </authorList>
    </citation>
    <scope>NUCLEOTIDE SEQUENCE [LARGE SCALE GENOMIC DNA]</scope>
    <source>
        <strain evidence="2">DCEP-RM93F</strain>
        <strain evidence="1">DCEP-RM93M</strain>
    </source>
</reference>
<dbReference type="EMBL" id="KL367594">
    <property type="protein sequence ID" value="KFD62476.1"/>
    <property type="molecule type" value="Genomic_DNA"/>
</dbReference>
<dbReference type="Gene3D" id="3.30.70.270">
    <property type="match status" value="1"/>
</dbReference>
<evidence type="ECO:0000313" key="2">
    <source>
        <dbReference type="EMBL" id="KFD62476.1"/>
    </source>
</evidence>
<evidence type="ECO:0000313" key="3">
    <source>
        <dbReference type="Proteomes" id="UP000030764"/>
    </source>
</evidence>
<sequence length="78" mass="8810">MGILTLVEETDWVALIFLPKKLNKQVRLCANFSTGLNKALMTNAYPTPSPEDLHEALEGWVVDTLQLRPVRRLCEVSD</sequence>
<gene>
    <name evidence="1" type="ORF">M513_04441</name>
    <name evidence="2" type="ORF">M514_04441</name>
</gene>
<accession>A0A085MZ30</accession>
<dbReference type="InterPro" id="IPR043128">
    <property type="entry name" value="Rev_trsase/Diguanyl_cyclase"/>
</dbReference>
<organism evidence="2">
    <name type="scientific">Trichuris suis</name>
    <name type="common">pig whipworm</name>
    <dbReference type="NCBI Taxonomy" id="68888"/>
    <lineage>
        <taxon>Eukaryota</taxon>
        <taxon>Metazoa</taxon>
        <taxon>Ecdysozoa</taxon>
        <taxon>Nematoda</taxon>
        <taxon>Enoplea</taxon>
        <taxon>Dorylaimia</taxon>
        <taxon>Trichinellida</taxon>
        <taxon>Trichuridae</taxon>
        <taxon>Trichuris</taxon>
    </lineage>
</organism>
<name>A0A085MZ30_9BILA</name>
<dbReference type="AlphaFoldDB" id="A0A085MZ30"/>
<protein>
    <submittedName>
        <fullName evidence="2">Uncharacterized protein</fullName>
    </submittedName>
</protein>
<dbReference type="Gene3D" id="3.10.10.10">
    <property type="entry name" value="HIV Type 1 Reverse Transcriptase, subunit A, domain 1"/>
    <property type="match status" value="1"/>
</dbReference>
<dbReference type="EMBL" id="KL363205">
    <property type="protein sequence ID" value="KFD54741.1"/>
    <property type="molecule type" value="Genomic_DNA"/>
</dbReference>
<keyword evidence="3" id="KW-1185">Reference proteome</keyword>
<dbReference type="Proteomes" id="UP000030758">
    <property type="component" value="Unassembled WGS sequence"/>
</dbReference>
<proteinExistence type="predicted"/>